<feature type="transmembrane region" description="Helical" evidence="1">
    <location>
        <begin position="246"/>
        <end position="269"/>
    </location>
</feature>
<dbReference type="EMBL" id="BART01017141">
    <property type="protein sequence ID" value="GAG75223.1"/>
    <property type="molecule type" value="Genomic_DNA"/>
</dbReference>
<accession>X1ASG3</accession>
<evidence type="ECO:0000313" key="2">
    <source>
        <dbReference type="EMBL" id="GAG75223.1"/>
    </source>
</evidence>
<gene>
    <name evidence="2" type="ORF">S01H4_32720</name>
</gene>
<reference evidence="2" key="1">
    <citation type="journal article" date="2014" name="Front. Microbiol.">
        <title>High frequency of phylogenetically diverse reductive dehalogenase-homologous genes in deep subseafloor sedimentary metagenomes.</title>
        <authorList>
            <person name="Kawai M."/>
            <person name="Futagami T."/>
            <person name="Toyoda A."/>
            <person name="Takaki Y."/>
            <person name="Nishi S."/>
            <person name="Hori S."/>
            <person name="Arai W."/>
            <person name="Tsubouchi T."/>
            <person name="Morono Y."/>
            <person name="Uchiyama I."/>
            <person name="Ito T."/>
            <person name="Fujiyama A."/>
            <person name="Inagaki F."/>
            <person name="Takami H."/>
        </authorList>
    </citation>
    <scope>NUCLEOTIDE SEQUENCE</scope>
    <source>
        <strain evidence="2">Expedition CK06-06</strain>
    </source>
</reference>
<proteinExistence type="predicted"/>
<keyword evidence="1" id="KW-0472">Membrane</keyword>
<dbReference type="AlphaFoldDB" id="X1ASG3"/>
<comment type="caution">
    <text evidence="2">The sequence shown here is derived from an EMBL/GenBank/DDBJ whole genome shotgun (WGS) entry which is preliminary data.</text>
</comment>
<organism evidence="2">
    <name type="scientific">marine sediment metagenome</name>
    <dbReference type="NCBI Taxonomy" id="412755"/>
    <lineage>
        <taxon>unclassified sequences</taxon>
        <taxon>metagenomes</taxon>
        <taxon>ecological metagenomes</taxon>
    </lineage>
</organism>
<evidence type="ECO:0000256" key="1">
    <source>
        <dbReference type="SAM" id="Phobius"/>
    </source>
</evidence>
<keyword evidence="1" id="KW-1133">Transmembrane helix</keyword>
<keyword evidence="1" id="KW-0812">Transmembrane</keyword>
<name>X1ASG3_9ZZZZ</name>
<feature type="non-terminal residue" evidence="2">
    <location>
        <position position="1"/>
    </location>
</feature>
<sequence length="300" mass="33236">YIYSSHKIEAIVIDPTPDTVEYRTHYMINVNTTSYFDVNAPNEAKLIGESFDFDADDYLRYLGGTGILTSSINYFWYDGAVIVDSNTVSTDTTGLIQPISIPDIGIADLDLKLTFQLPPEIGYSETIFTDTKVFSNISCIWDLPTTIRALTTLPIAGQVVSRTDPTIPINDRLIDIYYNGTLVSSNVQIDSNGEFSVPYSLDNSTGLTFIAIRLQNTLAKNLVTRRIVTVQPASSIPGSGPQVPPFLVFFSIFLPILGVVVGGLAFYGYRYYKKQDKLSKVVNLPLENRITNLKILKETG</sequence>
<protein>
    <submittedName>
        <fullName evidence="2">Uncharacterized protein</fullName>
    </submittedName>
</protein>
<feature type="non-terminal residue" evidence="2">
    <location>
        <position position="300"/>
    </location>
</feature>